<evidence type="ECO:0000256" key="2">
    <source>
        <dbReference type="ARBA" id="ARBA00005695"/>
    </source>
</evidence>
<evidence type="ECO:0000259" key="6">
    <source>
        <dbReference type="Pfam" id="PF00496"/>
    </source>
</evidence>
<dbReference type="Gene3D" id="3.10.105.10">
    <property type="entry name" value="Dipeptide-binding Protein, Domain 3"/>
    <property type="match status" value="1"/>
</dbReference>
<dbReference type="EMBL" id="JAFMPY010000017">
    <property type="protein sequence ID" value="MBO0904993.1"/>
    <property type="molecule type" value="Genomic_DNA"/>
</dbReference>
<comment type="subcellular location">
    <subcellularLocation>
        <location evidence="1">Periplasm</location>
    </subcellularLocation>
</comment>
<evidence type="ECO:0000313" key="8">
    <source>
        <dbReference type="Proteomes" id="UP000664288"/>
    </source>
</evidence>
<dbReference type="InterPro" id="IPR000914">
    <property type="entry name" value="SBP_5_dom"/>
</dbReference>
<keyword evidence="8" id="KW-1185">Reference proteome</keyword>
<dbReference type="InterPro" id="IPR023765">
    <property type="entry name" value="SBP_5_CS"/>
</dbReference>
<keyword evidence="3" id="KW-0813">Transport</keyword>
<dbReference type="Gene3D" id="3.40.190.10">
    <property type="entry name" value="Periplasmic binding protein-like II"/>
    <property type="match status" value="1"/>
</dbReference>
<feature type="chain" id="PRO_5047447457" evidence="5">
    <location>
        <begin position="26"/>
        <end position="511"/>
    </location>
</feature>
<keyword evidence="4 5" id="KW-0732">Signal</keyword>
<feature type="domain" description="Solute-binding protein family 5" evidence="6">
    <location>
        <begin position="79"/>
        <end position="436"/>
    </location>
</feature>
<dbReference type="Gene3D" id="3.90.76.10">
    <property type="entry name" value="Dipeptide-binding Protein, Domain 1"/>
    <property type="match status" value="1"/>
</dbReference>
<dbReference type="PANTHER" id="PTHR30290:SF9">
    <property type="entry name" value="OLIGOPEPTIDE-BINDING PROTEIN APPA"/>
    <property type="match status" value="1"/>
</dbReference>
<feature type="signal peptide" evidence="5">
    <location>
        <begin position="1"/>
        <end position="25"/>
    </location>
</feature>
<comment type="caution">
    <text evidence="7">The sequence shown here is derived from an EMBL/GenBank/DDBJ whole genome shotgun (WGS) entry which is preliminary data.</text>
</comment>
<organism evidence="7 8">
    <name type="scientific">Jiella sonneratiae</name>
    <dbReference type="NCBI Taxonomy" id="2816856"/>
    <lineage>
        <taxon>Bacteria</taxon>
        <taxon>Pseudomonadati</taxon>
        <taxon>Pseudomonadota</taxon>
        <taxon>Alphaproteobacteria</taxon>
        <taxon>Hyphomicrobiales</taxon>
        <taxon>Aurantimonadaceae</taxon>
        <taxon>Jiella</taxon>
    </lineage>
</organism>
<evidence type="ECO:0000256" key="3">
    <source>
        <dbReference type="ARBA" id="ARBA00022448"/>
    </source>
</evidence>
<name>A0ABS3J5P8_9HYPH</name>
<protein>
    <submittedName>
        <fullName evidence="7">ABC transporter substrate-binding protein</fullName>
    </submittedName>
</protein>
<evidence type="ECO:0000256" key="5">
    <source>
        <dbReference type="SAM" id="SignalP"/>
    </source>
</evidence>
<dbReference type="InterPro" id="IPR039424">
    <property type="entry name" value="SBP_5"/>
</dbReference>
<dbReference type="PROSITE" id="PS01040">
    <property type="entry name" value="SBP_BACTERIAL_5"/>
    <property type="match status" value="1"/>
</dbReference>
<dbReference type="PIRSF" id="PIRSF002741">
    <property type="entry name" value="MppA"/>
    <property type="match status" value="1"/>
</dbReference>
<dbReference type="Pfam" id="PF00496">
    <property type="entry name" value="SBP_bac_5"/>
    <property type="match status" value="1"/>
</dbReference>
<dbReference type="Proteomes" id="UP000664288">
    <property type="component" value="Unassembled WGS sequence"/>
</dbReference>
<sequence>MRIASSKCVRPLTACAAILSASLFAGTTADAGQADDTLNAAFTKEVENVDLYYTTAREGLILSHSVWDGLTYRDPVSGKYVGNLATAWRWIDDTTLEFDLRKGVKFHNGEPFDADDVVATVNYVVDPKNGVKAPQNVNWMKSAEKVDPYKVRIHLVAPFPAALEFLSSVVPIYPNEYYAKVGPSGMATHPVGTGPYKVESVEPGRHFVLKKNEDHFKGPKADATIGTVDIRTIPEVNTQLAELATGGLDLIWGVPTDQAEMLQAQGGFQVMNKETMRVGYITMDAAKRTGDTPMANKKVREAINYAIDRKGIVDALIKGSAQVIDSACSPIQFGCDQDVKTYDYDPEKAKALLQEAGYGDGFSVEFYAYRDRSAAEALMNNLSAVGIQPHLNYLQYAALADKVRQDGIPVGFMTWGSNSIADVSAILPEFFGGGGQDQARDKEVMEAIETGDTSIDEEVRKESYGKALKRIADEAYWVPLWTYGTNYAMSEETDFEPTSDEIVRFFDVKWK</sequence>
<evidence type="ECO:0000256" key="4">
    <source>
        <dbReference type="ARBA" id="ARBA00022729"/>
    </source>
</evidence>
<dbReference type="CDD" id="cd08515">
    <property type="entry name" value="PBP2_NikA_DppA_OppA_like_10"/>
    <property type="match status" value="1"/>
</dbReference>
<dbReference type="InterPro" id="IPR030678">
    <property type="entry name" value="Peptide/Ni-bd"/>
</dbReference>
<reference evidence="7 8" key="1">
    <citation type="submission" date="2021-03" db="EMBL/GenBank/DDBJ databases">
        <title>Whole genome sequence of Jiella sp. MQZ13P-4.</title>
        <authorList>
            <person name="Tuo L."/>
        </authorList>
    </citation>
    <scope>NUCLEOTIDE SEQUENCE [LARGE SCALE GENOMIC DNA]</scope>
    <source>
        <strain evidence="7 8">MQZ13P-4</strain>
    </source>
</reference>
<dbReference type="PANTHER" id="PTHR30290">
    <property type="entry name" value="PERIPLASMIC BINDING COMPONENT OF ABC TRANSPORTER"/>
    <property type="match status" value="1"/>
</dbReference>
<proteinExistence type="inferred from homology"/>
<accession>A0ABS3J5P8</accession>
<gene>
    <name evidence="7" type="ORF">J1C47_15220</name>
</gene>
<evidence type="ECO:0000313" key="7">
    <source>
        <dbReference type="EMBL" id="MBO0904993.1"/>
    </source>
</evidence>
<evidence type="ECO:0000256" key="1">
    <source>
        <dbReference type="ARBA" id="ARBA00004418"/>
    </source>
</evidence>
<dbReference type="SUPFAM" id="SSF53850">
    <property type="entry name" value="Periplasmic binding protein-like II"/>
    <property type="match status" value="1"/>
</dbReference>
<comment type="similarity">
    <text evidence="2">Belongs to the bacterial solute-binding protein 5 family.</text>
</comment>